<comment type="caution">
    <text evidence="1">The sequence shown here is derived from an EMBL/GenBank/DDBJ whole genome shotgun (WGS) entry which is preliminary data.</text>
</comment>
<accession>A0ABR4PZW2</accession>
<protein>
    <submittedName>
        <fullName evidence="1">Uncharacterized protein</fullName>
    </submittedName>
</protein>
<name>A0ABR4PZW2_9CEST</name>
<reference evidence="1 2" key="1">
    <citation type="journal article" date="2022" name="Front. Cell. Infect. Microbiol.">
        <title>The Genomes of Two Strains of Taenia crassiceps the Animal Model for the Study of Human Cysticercosis.</title>
        <authorList>
            <person name="Bobes R.J."/>
            <person name="Estrada K."/>
            <person name="Rios-Valencia D.G."/>
            <person name="Calderon-Gallegos A."/>
            <person name="de la Torre P."/>
            <person name="Carrero J.C."/>
            <person name="Sanchez-Flores A."/>
            <person name="Laclette J.P."/>
        </authorList>
    </citation>
    <scope>NUCLEOTIDE SEQUENCE [LARGE SCALE GENOMIC DNA]</scope>
    <source>
        <strain evidence="1">WFUcys</strain>
    </source>
</reference>
<evidence type="ECO:0000313" key="2">
    <source>
        <dbReference type="Proteomes" id="UP001651158"/>
    </source>
</evidence>
<keyword evidence="2" id="KW-1185">Reference proteome</keyword>
<dbReference type="Proteomes" id="UP001651158">
    <property type="component" value="Unassembled WGS sequence"/>
</dbReference>
<evidence type="ECO:0000313" key="1">
    <source>
        <dbReference type="EMBL" id="KAL5102698.1"/>
    </source>
</evidence>
<gene>
    <name evidence="1" type="ORF">TcWFU_000804</name>
</gene>
<dbReference type="EMBL" id="JAKROA010000029">
    <property type="protein sequence ID" value="KAL5102698.1"/>
    <property type="molecule type" value="Genomic_DNA"/>
</dbReference>
<sequence length="121" mass="13239">MRQCLLLSANLKNRRKEVRSVHILAQRCKAISHEIPQSPSTSRRLGDPHKEVESVLLAHTLSEGEIEEAPHNLGIGGGAQTGENANACIVHGGLSEQLVEERKKRVTHSTILFDTSSLITT</sequence>
<proteinExistence type="predicted"/>
<organism evidence="1 2">
    <name type="scientific">Taenia crassiceps</name>
    <dbReference type="NCBI Taxonomy" id="6207"/>
    <lineage>
        <taxon>Eukaryota</taxon>
        <taxon>Metazoa</taxon>
        <taxon>Spiralia</taxon>
        <taxon>Lophotrochozoa</taxon>
        <taxon>Platyhelminthes</taxon>
        <taxon>Cestoda</taxon>
        <taxon>Eucestoda</taxon>
        <taxon>Cyclophyllidea</taxon>
        <taxon>Taeniidae</taxon>
        <taxon>Taenia</taxon>
    </lineage>
</organism>